<gene>
    <name evidence="1" type="ORF">LWI28_027136</name>
</gene>
<proteinExistence type="predicted"/>
<name>A0AAD5IAY1_ACENE</name>
<dbReference type="Proteomes" id="UP001064489">
    <property type="component" value="Chromosome 12"/>
</dbReference>
<keyword evidence="2" id="KW-1185">Reference proteome</keyword>
<dbReference type="EMBL" id="JAJSOW010000107">
    <property type="protein sequence ID" value="KAI9157735.1"/>
    <property type="molecule type" value="Genomic_DNA"/>
</dbReference>
<sequence>MLDSLSLNSDESAQNRDLKLKEIGFVIDLNEKRRNLFRLLQPMKQPKEEPVDERLFILCLFSEVVHEPFVHLTKEEEYEVECISVASNWYDIVFFASFLVGVGATI</sequence>
<protein>
    <submittedName>
        <fullName evidence="1">Uncharacterized protein</fullName>
    </submittedName>
</protein>
<dbReference type="AlphaFoldDB" id="A0AAD5IAY1"/>
<reference evidence="1" key="2">
    <citation type="submission" date="2023-02" db="EMBL/GenBank/DDBJ databases">
        <authorList>
            <person name="Swenson N.G."/>
            <person name="Wegrzyn J.L."/>
            <person name="Mcevoy S.L."/>
        </authorList>
    </citation>
    <scope>NUCLEOTIDE SEQUENCE</scope>
    <source>
        <strain evidence="1">91603</strain>
        <tissue evidence="1">Leaf</tissue>
    </source>
</reference>
<comment type="caution">
    <text evidence="1">The sequence shown here is derived from an EMBL/GenBank/DDBJ whole genome shotgun (WGS) entry which is preliminary data.</text>
</comment>
<reference evidence="1" key="1">
    <citation type="journal article" date="2022" name="Plant J.">
        <title>Strategies of tolerance reflected in two North American maple genomes.</title>
        <authorList>
            <person name="McEvoy S.L."/>
            <person name="Sezen U.U."/>
            <person name="Trouern-Trend A."/>
            <person name="McMahon S.M."/>
            <person name="Schaberg P.G."/>
            <person name="Yang J."/>
            <person name="Wegrzyn J.L."/>
            <person name="Swenson N.G."/>
        </authorList>
    </citation>
    <scope>NUCLEOTIDE SEQUENCE</scope>
    <source>
        <strain evidence="1">91603</strain>
    </source>
</reference>
<organism evidence="1 2">
    <name type="scientific">Acer negundo</name>
    <name type="common">Box elder</name>
    <dbReference type="NCBI Taxonomy" id="4023"/>
    <lineage>
        <taxon>Eukaryota</taxon>
        <taxon>Viridiplantae</taxon>
        <taxon>Streptophyta</taxon>
        <taxon>Embryophyta</taxon>
        <taxon>Tracheophyta</taxon>
        <taxon>Spermatophyta</taxon>
        <taxon>Magnoliopsida</taxon>
        <taxon>eudicotyledons</taxon>
        <taxon>Gunneridae</taxon>
        <taxon>Pentapetalae</taxon>
        <taxon>rosids</taxon>
        <taxon>malvids</taxon>
        <taxon>Sapindales</taxon>
        <taxon>Sapindaceae</taxon>
        <taxon>Hippocastanoideae</taxon>
        <taxon>Acereae</taxon>
        <taxon>Acer</taxon>
    </lineage>
</organism>
<evidence type="ECO:0000313" key="1">
    <source>
        <dbReference type="EMBL" id="KAI9157735.1"/>
    </source>
</evidence>
<evidence type="ECO:0000313" key="2">
    <source>
        <dbReference type="Proteomes" id="UP001064489"/>
    </source>
</evidence>
<accession>A0AAD5IAY1</accession>